<feature type="domain" description="HAT C-terminal dimerisation" evidence="1">
    <location>
        <begin position="97"/>
        <end position="172"/>
    </location>
</feature>
<reference evidence="2" key="1">
    <citation type="submission" date="2025-05" db="UniProtKB">
        <authorList>
            <consortium name="RefSeq"/>
        </authorList>
    </citation>
    <scope>NUCLEOTIDE SEQUENCE [LARGE SCALE GENOMIC DNA]</scope>
</reference>
<evidence type="ECO:0000313" key="3">
    <source>
        <dbReference type="RefSeq" id="XP_065642902.1"/>
    </source>
</evidence>
<organism evidence="2 3">
    <name type="scientific">Hydra vulgaris</name>
    <name type="common">Hydra</name>
    <name type="synonym">Hydra attenuata</name>
    <dbReference type="NCBI Taxonomy" id="6087"/>
    <lineage>
        <taxon>Eukaryota</taxon>
        <taxon>Metazoa</taxon>
        <taxon>Cnidaria</taxon>
        <taxon>Hydrozoa</taxon>
        <taxon>Hydroidolina</taxon>
        <taxon>Anthoathecata</taxon>
        <taxon>Aplanulata</taxon>
        <taxon>Hydridae</taxon>
        <taxon>Hydra</taxon>
    </lineage>
</organism>
<name>A0ABM4B275_HYDVU</name>
<evidence type="ECO:0000313" key="2">
    <source>
        <dbReference type="Proteomes" id="UP001652625"/>
    </source>
</evidence>
<dbReference type="PANTHER" id="PTHR46289:SF19">
    <property type="entry name" value="ZINC FINGER MYM-TYPE CONTAINING 1"/>
    <property type="match status" value="1"/>
</dbReference>
<dbReference type="SUPFAM" id="SSF53098">
    <property type="entry name" value="Ribonuclease H-like"/>
    <property type="match status" value="1"/>
</dbReference>
<dbReference type="Pfam" id="PF05699">
    <property type="entry name" value="Dimer_Tnp_hAT"/>
    <property type="match status" value="1"/>
</dbReference>
<sequence length="199" mass="23324">MFLYESSDEPILDPKTEFWVNFFNQVVDKALQSLQPRFMQLKEHYKLFGFLYNFQNMSKEDLRKHSADLEIALTDITKDIEGFMLSEEMEAIKPILPVQQQKPKELFKYLACNDRSTAFPNLFIALKILMIIPVTVASGERSFSKLKSIKTYFRSVINQERLNNLALISIESPISREINYEKILKDFASKKARKIHFDL</sequence>
<protein>
    <submittedName>
        <fullName evidence="3">Uncharacterized protein LOC136074504</fullName>
    </submittedName>
</protein>
<accession>A0ABM4B275</accession>
<dbReference type="InterPro" id="IPR052958">
    <property type="entry name" value="IFN-induced_PKR_regulator"/>
</dbReference>
<dbReference type="PANTHER" id="PTHR46289">
    <property type="entry name" value="52 KDA REPRESSOR OF THE INHIBITOR OF THE PROTEIN KINASE-LIKE PROTEIN-RELATED"/>
    <property type="match status" value="1"/>
</dbReference>
<gene>
    <name evidence="3" type="primary">LOC136074504</name>
</gene>
<evidence type="ECO:0000259" key="1">
    <source>
        <dbReference type="Pfam" id="PF05699"/>
    </source>
</evidence>
<dbReference type="RefSeq" id="XP_065642902.1">
    <property type="nucleotide sequence ID" value="XM_065786830.1"/>
</dbReference>
<dbReference type="InterPro" id="IPR008906">
    <property type="entry name" value="HATC_C_dom"/>
</dbReference>
<proteinExistence type="predicted"/>
<reference evidence="3" key="2">
    <citation type="submission" date="2025-08" db="UniProtKB">
        <authorList>
            <consortium name="RefSeq"/>
        </authorList>
    </citation>
    <scope>IDENTIFICATION</scope>
</reference>
<dbReference type="InterPro" id="IPR012337">
    <property type="entry name" value="RNaseH-like_sf"/>
</dbReference>
<dbReference type="GeneID" id="136074504"/>
<dbReference type="Proteomes" id="UP001652625">
    <property type="component" value="Chromosome 01"/>
</dbReference>
<keyword evidence="2" id="KW-1185">Reference proteome</keyword>